<organism evidence="1 2">
    <name type="scientific">Brassica cretica</name>
    <name type="common">Mustard</name>
    <dbReference type="NCBI Taxonomy" id="69181"/>
    <lineage>
        <taxon>Eukaryota</taxon>
        <taxon>Viridiplantae</taxon>
        <taxon>Streptophyta</taxon>
        <taxon>Embryophyta</taxon>
        <taxon>Tracheophyta</taxon>
        <taxon>Spermatophyta</taxon>
        <taxon>Magnoliopsida</taxon>
        <taxon>eudicotyledons</taxon>
        <taxon>Gunneridae</taxon>
        <taxon>Pentapetalae</taxon>
        <taxon>rosids</taxon>
        <taxon>malvids</taxon>
        <taxon>Brassicales</taxon>
        <taxon>Brassicaceae</taxon>
        <taxon>Brassiceae</taxon>
        <taxon>Brassica</taxon>
    </lineage>
</organism>
<dbReference type="Proteomes" id="UP000712600">
    <property type="component" value="Unassembled WGS sequence"/>
</dbReference>
<comment type="caution">
    <text evidence="1">The sequence shown here is derived from an EMBL/GenBank/DDBJ whole genome shotgun (WGS) entry which is preliminary data.</text>
</comment>
<gene>
    <name evidence="1" type="ORF">F2Q69_00057360</name>
</gene>
<dbReference type="EMBL" id="QGKX02002183">
    <property type="protein sequence ID" value="KAF3485420.1"/>
    <property type="molecule type" value="Genomic_DNA"/>
</dbReference>
<protein>
    <submittedName>
        <fullName evidence="1">Uncharacterized protein</fullName>
    </submittedName>
</protein>
<reference evidence="1" key="1">
    <citation type="submission" date="2019-12" db="EMBL/GenBank/DDBJ databases">
        <title>Genome sequencing and annotation of Brassica cretica.</title>
        <authorList>
            <person name="Studholme D.J."/>
            <person name="Sarris P."/>
        </authorList>
    </citation>
    <scope>NUCLEOTIDE SEQUENCE</scope>
    <source>
        <strain evidence="1">PFS-109/04</strain>
        <tissue evidence="1">Leaf</tissue>
    </source>
</reference>
<dbReference type="AlphaFoldDB" id="A0A8S9MXU9"/>
<accession>A0A8S9MXU9</accession>
<sequence length="92" mass="9631">MKDLDATGASGRIGLYGAPYGGDAVFSGSVVRGEERLIESAVGSAKALEALALSDELSKSDDALRRVDRVERTVMISAEARQVLSSDGSKWG</sequence>
<evidence type="ECO:0000313" key="1">
    <source>
        <dbReference type="EMBL" id="KAF3485420.1"/>
    </source>
</evidence>
<proteinExistence type="predicted"/>
<name>A0A8S9MXU9_BRACR</name>
<evidence type="ECO:0000313" key="2">
    <source>
        <dbReference type="Proteomes" id="UP000712600"/>
    </source>
</evidence>